<dbReference type="InterPro" id="IPR005561">
    <property type="entry name" value="ANTAR"/>
</dbReference>
<evidence type="ECO:0000259" key="2">
    <source>
        <dbReference type="PROSITE" id="PS50110"/>
    </source>
</evidence>
<gene>
    <name evidence="4" type="ORF">ACFO0U_09850</name>
</gene>
<dbReference type="SMART" id="SM01012">
    <property type="entry name" value="ANTAR"/>
    <property type="match status" value="1"/>
</dbReference>
<protein>
    <submittedName>
        <fullName evidence="4">ANTAR domain-containing response regulator</fullName>
    </submittedName>
</protein>
<dbReference type="PROSITE" id="PS50110">
    <property type="entry name" value="RESPONSE_REGULATORY"/>
    <property type="match status" value="1"/>
</dbReference>
<name>A0ABV9D0N5_9GAMM</name>
<reference evidence="5" key="1">
    <citation type="journal article" date="2019" name="Int. J. Syst. Evol. Microbiol.">
        <title>The Global Catalogue of Microorganisms (GCM) 10K type strain sequencing project: providing services to taxonomists for standard genome sequencing and annotation.</title>
        <authorList>
            <consortium name="The Broad Institute Genomics Platform"/>
            <consortium name="The Broad Institute Genome Sequencing Center for Infectious Disease"/>
            <person name="Wu L."/>
            <person name="Ma J."/>
        </authorList>
    </citation>
    <scope>NUCLEOTIDE SEQUENCE [LARGE SCALE GENOMIC DNA]</scope>
    <source>
        <strain evidence="5">CGMCC 1.12121</strain>
    </source>
</reference>
<dbReference type="Gene3D" id="3.40.50.2300">
    <property type="match status" value="1"/>
</dbReference>
<sequence length="195" mass="21494">MNAETLTPRLLLVDCEPRSQEMLDKSLARLGLHGWAVTEDADIALTDVDGVIVELDHFASPRLLEAAHAAGLPIVAMTHHQTLSQIQRARRLGATAILNKPITQHTVYTTLAMARTLRERITELETAHDRLTVQVDHQGLIARAVARIMVSADLDEAQAFERLRSDAMSRQLTLVQASERLLAQMAPVRRQGGAS</sequence>
<dbReference type="PROSITE" id="PS50921">
    <property type="entry name" value="ANTAR"/>
    <property type="match status" value="1"/>
</dbReference>
<comment type="caution">
    <text evidence="4">The sequence shown here is derived from an EMBL/GenBank/DDBJ whole genome shotgun (WGS) entry which is preliminary data.</text>
</comment>
<dbReference type="Proteomes" id="UP001596030">
    <property type="component" value="Unassembled WGS sequence"/>
</dbReference>
<comment type="caution">
    <text evidence="1">Lacks conserved residue(s) required for the propagation of feature annotation.</text>
</comment>
<dbReference type="RefSeq" id="WP_246973736.1">
    <property type="nucleotide sequence ID" value="NZ_JAKGAN010000005.1"/>
</dbReference>
<feature type="domain" description="ANTAR" evidence="3">
    <location>
        <begin position="121"/>
        <end position="182"/>
    </location>
</feature>
<evidence type="ECO:0000256" key="1">
    <source>
        <dbReference type="PROSITE-ProRule" id="PRU00169"/>
    </source>
</evidence>
<evidence type="ECO:0000313" key="5">
    <source>
        <dbReference type="Proteomes" id="UP001596030"/>
    </source>
</evidence>
<dbReference type="Pfam" id="PF03861">
    <property type="entry name" value="ANTAR"/>
    <property type="match status" value="1"/>
</dbReference>
<keyword evidence="5" id="KW-1185">Reference proteome</keyword>
<evidence type="ECO:0000259" key="3">
    <source>
        <dbReference type="PROSITE" id="PS50921"/>
    </source>
</evidence>
<dbReference type="InterPro" id="IPR036388">
    <property type="entry name" value="WH-like_DNA-bd_sf"/>
</dbReference>
<proteinExistence type="predicted"/>
<feature type="domain" description="Response regulatory" evidence="2">
    <location>
        <begin position="9"/>
        <end position="115"/>
    </location>
</feature>
<accession>A0ABV9D0N5</accession>
<organism evidence="4 5">
    <name type="scientific">Chromohalobacter sarecensis</name>
    <dbReference type="NCBI Taxonomy" id="245294"/>
    <lineage>
        <taxon>Bacteria</taxon>
        <taxon>Pseudomonadati</taxon>
        <taxon>Pseudomonadota</taxon>
        <taxon>Gammaproteobacteria</taxon>
        <taxon>Oceanospirillales</taxon>
        <taxon>Halomonadaceae</taxon>
        <taxon>Chromohalobacter</taxon>
    </lineage>
</organism>
<dbReference type="EMBL" id="JBHSEU010000016">
    <property type="protein sequence ID" value="MFC4539076.1"/>
    <property type="molecule type" value="Genomic_DNA"/>
</dbReference>
<dbReference type="InterPro" id="IPR001789">
    <property type="entry name" value="Sig_transdc_resp-reg_receiver"/>
</dbReference>
<dbReference type="InterPro" id="IPR011006">
    <property type="entry name" value="CheY-like_superfamily"/>
</dbReference>
<dbReference type="Gene3D" id="1.10.10.10">
    <property type="entry name" value="Winged helix-like DNA-binding domain superfamily/Winged helix DNA-binding domain"/>
    <property type="match status" value="1"/>
</dbReference>
<dbReference type="SUPFAM" id="SSF52172">
    <property type="entry name" value="CheY-like"/>
    <property type="match status" value="1"/>
</dbReference>
<evidence type="ECO:0000313" key="4">
    <source>
        <dbReference type="EMBL" id="MFC4539076.1"/>
    </source>
</evidence>